<gene>
    <name evidence="3" type="ORF">KIH73_02825</name>
</gene>
<evidence type="ECO:0000313" key="3">
    <source>
        <dbReference type="EMBL" id="MBW3082321.1"/>
    </source>
</evidence>
<reference evidence="3 4" key="1">
    <citation type="submission" date="2021-05" db="EMBL/GenBank/DDBJ databases">
        <title>Phylogenetic classification of ten novel species belonging to the genus Bifidobacterium comprising B. colchicus sp. nov., B. abeli sp. nov., B. bicoloris sp. nov., B. guerezis sp. nov., B. rosaliae sp. nov., B. santillanensis sp. nov., B. argentati sp. nov., B. amazzoni sp. nov., B. pluviali sp. nov., and B. pinnaculum sp. nov.</title>
        <authorList>
            <person name="Lugli G.A."/>
            <person name="Ruiz Garcia L."/>
            <person name="Margolles A."/>
            <person name="Ventura M."/>
        </authorList>
    </citation>
    <scope>NUCLEOTIDE SEQUENCE [LARGE SCALE GENOMIC DNA]</scope>
    <source>
        <strain evidence="3 4">6T3</strain>
    </source>
</reference>
<protein>
    <recommendedName>
        <fullName evidence="5">Membrane associated protein</fullName>
    </recommendedName>
</protein>
<dbReference type="EMBL" id="JAHBBD010000004">
    <property type="protein sequence ID" value="MBW3082321.1"/>
    <property type="molecule type" value="Genomic_DNA"/>
</dbReference>
<evidence type="ECO:0008006" key="5">
    <source>
        <dbReference type="Google" id="ProtNLM"/>
    </source>
</evidence>
<feature type="region of interest" description="Disordered" evidence="1">
    <location>
        <begin position="1"/>
        <end position="29"/>
    </location>
</feature>
<keyword evidence="2" id="KW-0472">Membrane</keyword>
<sequence length="182" mass="19333">MTENNNSNADDERPNTAPQGGGPDFDADWAAFAAEHADDLGDVERSRNARRFEKHAKRKEKEALLSVDDLDASAFAGNAGHGPRDFTGTSWLDTDDVMDRYGDPFTPPNPEIGPVKASRLVFWILLVAGVAGVIASVFVPALTGVVGTIAGVCVLVGGAGLIFQHKGHSETRTDVFDDGARV</sequence>
<dbReference type="RefSeq" id="WP_219080330.1">
    <property type="nucleotide sequence ID" value="NZ_JAHBBD010000004.1"/>
</dbReference>
<keyword evidence="4" id="KW-1185">Reference proteome</keyword>
<dbReference type="Proteomes" id="UP000812844">
    <property type="component" value="Unassembled WGS sequence"/>
</dbReference>
<evidence type="ECO:0000313" key="4">
    <source>
        <dbReference type="Proteomes" id="UP000812844"/>
    </source>
</evidence>
<keyword evidence="2" id="KW-0812">Transmembrane</keyword>
<proteinExistence type="predicted"/>
<organism evidence="3 4">
    <name type="scientific">Bifidobacterium phasiani</name>
    <dbReference type="NCBI Taxonomy" id="2834431"/>
    <lineage>
        <taxon>Bacteria</taxon>
        <taxon>Bacillati</taxon>
        <taxon>Actinomycetota</taxon>
        <taxon>Actinomycetes</taxon>
        <taxon>Bifidobacteriales</taxon>
        <taxon>Bifidobacteriaceae</taxon>
        <taxon>Bifidobacterium</taxon>
    </lineage>
</organism>
<name>A0ABS6W993_9BIFI</name>
<evidence type="ECO:0000256" key="1">
    <source>
        <dbReference type="SAM" id="MobiDB-lite"/>
    </source>
</evidence>
<comment type="caution">
    <text evidence="3">The sequence shown here is derived from an EMBL/GenBank/DDBJ whole genome shotgun (WGS) entry which is preliminary data.</text>
</comment>
<keyword evidence="2" id="KW-1133">Transmembrane helix</keyword>
<evidence type="ECO:0000256" key="2">
    <source>
        <dbReference type="SAM" id="Phobius"/>
    </source>
</evidence>
<feature type="transmembrane region" description="Helical" evidence="2">
    <location>
        <begin position="120"/>
        <end position="139"/>
    </location>
</feature>
<accession>A0ABS6W993</accession>
<feature type="transmembrane region" description="Helical" evidence="2">
    <location>
        <begin position="145"/>
        <end position="163"/>
    </location>
</feature>